<dbReference type="FunFam" id="1.25.40.10:FF:000366">
    <property type="entry name" value="Pentatricopeptide (PPR) repeat-containing protein"/>
    <property type="match status" value="1"/>
</dbReference>
<organism evidence="5">
    <name type="scientific">Sesamum latifolium</name>
    <dbReference type="NCBI Taxonomy" id="2727402"/>
    <lineage>
        <taxon>Eukaryota</taxon>
        <taxon>Viridiplantae</taxon>
        <taxon>Streptophyta</taxon>
        <taxon>Embryophyta</taxon>
        <taxon>Tracheophyta</taxon>
        <taxon>Spermatophyta</taxon>
        <taxon>Magnoliopsida</taxon>
        <taxon>eudicotyledons</taxon>
        <taxon>Gunneridae</taxon>
        <taxon>Pentapetalae</taxon>
        <taxon>asterids</taxon>
        <taxon>lamiids</taxon>
        <taxon>Lamiales</taxon>
        <taxon>Pedaliaceae</taxon>
        <taxon>Sesamum</taxon>
    </lineage>
</organism>
<feature type="repeat" description="PPR" evidence="3">
    <location>
        <begin position="454"/>
        <end position="488"/>
    </location>
</feature>
<dbReference type="FunFam" id="1.25.40.10:FF:000361">
    <property type="entry name" value="Pentatricopeptide repeat-containing protein chloroplastic"/>
    <property type="match status" value="1"/>
</dbReference>
<dbReference type="Gene3D" id="1.25.40.10">
    <property type="entry name" value="Tetratricopeptide repeat domain"/>
    <property type="match status" value="6"/>
</dbReference>
<dbReference type="Pfam" id="PF01535">
    <property type="entry name" value="PPR"/>
    <property type="match status" value="6"/>
</dbReference>
<accession>A0AAW2WVS5</accession>
<feature type="repeat" description="PPR" evidence="3">
    <location>
        <begin position="77"/>
        <end position="111"/>
    </location>
</feature>
<dbReference type="Pfam" id="PF20430">
    <property type="entry name" value="Eplus_motif"/>
    <property type="match status" value="1"/>
</dbReference>
<dbReference type="InterPro" id="IPR032867">
    <property type="entry name" value="DYW_dom"/>
</dbReference>
<sequence length="741" mass="83339">MHSSGVLPDNFAFPAVLKAATALQDLPLGKQIHASLVKLGYDSLSVTVANTLLHMYGRCGDDVYQVFKVFDRIPQRDQVSWNSLINALCKFEEWDLALEAFRLMGLESIDPSSFTFGRIDDAKIVFERFAHRDMVSWNTVISAFSQNDRFYEALEYFSCMKDQGFQLDCVTLSSVLPACSHLELLDLGKEIHAYVIRNDDFVWNSFVASALVDMYCNCKQVISGRRVFDGAQDRKLGLWNAMLAGYTQNGFYTEAVMLFMKLVVVSDLFPNPTTMASVLPACVHCEAFADKEAMHGYVLKLGLGRDRYVQNALMDLYSRIGQIENSKYIFDNMASKDIVSWNTMITGYVVCGYHEDALILLHEMQITDGSSEENDDFDNNFKVSFKPNSVTLMTILPACAALAALTKGKEIHAYAIRNALESDVAVGSALVDMYAKCGCLGMARRVFESMRNRNVITWNVIIMAYGMHGEGEEALALFKRMVAERTRGQQLFQSMKENYGVEPNADHYACVVDLLGRAGRLDEAYEIINSMPTVLDKVGAWSSLLGACRIHQNVQLGEISALKLLEFEPTVASHYVLLSNIYSSVGLWEKANEVRKNMKEMGVRKEPGCSWIEFGDEVHKFLAGDTSHPQSEQLYEFLSDLFTRMKKEGYVPDTSCVLHNVDEQEKENLLCGHSERLAIAFGLLNTPPGTTIRVAKNLRVCNDCHSATKFISKIIDREIVVRDVRRFHHFKDGACSCGDYW</sequence>
<dbReference type="Pfam" id="PF20431">
    <property type="entry name" value="E_motif"/>
    <property type="match status" value="1"/>
</dbReference>
<feature type="repeat" description="PPR" evidence="3">
    <location>
        <begin position="337"/>
        <end position="371"/>
    </location>
</feature>
<name>A0AAW2WVS5_9LAMI</name>
<dbReference type="GO" id="GO:0009451">
    <property type="term" value="P:RNA modification"/>
    <property type="evidence" value="ECO:0007669"/>
    <property type="project" value="InterPro"/>
</dbReference>
<comment type="caution">
    <text evidence="5">The sequence shown here is derived from an EMBL/GenBank/DDBJ whole genome shotgun (WGS) entry which is preliminary data.</text>
</comment>
<dbReference type="FunFam" id="1.25.40.10:FF:000285">
    <property type="entry name" value="Pentatricopeptide repeat-containing protein, chloroplastic"/>
    <property type="match status" value="1"/>
</dbReference>
<evidence type="ECO:0000256" key="3">
    <source>
        <dbReference type="PROSITE-ProRule" id="PRU00708"/>
    </source>
</evidence>
<feature type="repeat" description="PPR" evidence="3">
    <location>
        <begin position="133"/>
        <end position="167"/>
    </location>
</feature>
<dbReference type="InterPro" id="IPR046848">
    <property type="entry name" value="E_motif"/>
</dbReference>
<dbReference type="GO" id="GO:0003723">
    <property type="term" value="F:RNA binding"/>
    <property type="evidence" value="ECO:0007669"/>
    <property type="project" value="InterPro"/>
</dbReference>
<dbReference type="PANTHER" id="PTHR47926">
    <property type="entry name" value="PENTATRICOPEPTIDE REPEAT-CONTAINING PROTEIN"/>
    <property type="match status" value="1"/>
</dbReference>
<dbReference type="InterPro" id="IPR046849">
    <property type="entry name" value="E2_motif"/>
</dbReference>
<dbReference type="InterPro" id="IPR046960">
    <property type="entry name" value="PPR_At4g14850-like_plant"/>
</dbReference>
<dbReference type="InterPro" id="IPR002885">
    <property type="entry name" value="PPR_rpt"/>
</dbReference>
<evidence type="ECO:0000256" key="2">
    <source>
        <dbReference type="ARBA" id="ARBA00022737"/>
    </source>
</evidence>
<dbReference type="EMBL" id="JACGWN010000007">
    <property type="protein sequence ID" value="KAL0445371.1"/>
    <property type="molecule type" value="Genomic_DNA"/>
</dbReference>
<evidence type="ECO:0000256" key="1">
    <source>
        <dbReference type="ARBA" id="ARBA00006643"/>
    </source>
</evidence>
<dbReference type="PANTHER" id="PTHR47926:SF514">
    <property type="entry name" value="TETRATRICOPEPTIDE-LIKE HELICAL DOMAIN SUPERFAMILY, DYW DOMAIN-CONTAINING PROTEIN"/>
    <property type="match status" value="1"/>
</dbReference>
<keyword evidence="2" id="KW-0677">Repeat</keyword>
<protein>
    <submittedName>
        <fullName evidence="5">Pentatricopeptide repeat-containing protein, chloroplastic</fullName>
    </submittedName>
</protein>
<dbReference type="Pfam" id="PF14432">
    <property type="entry name" value="DYW_deaminase"/>
    <property type="match status" value="1"/>
</dbReference>
<comment type="similarity">
    <text evidence="1">Belongs to the PPR family. PCMP-H subfamily.</text>
</comment>
<dbReference type="PROSITE" id="PS51375">
    <property type="entry name" value="PPR"/>
    <property type="match status" value="4"/>
</dbReference>
<dbReference type="Pfam" id="PF13041">
    <property type="entry name" value="PPR_2"/>
    <property type="match status" value="2"/>
</dbReference>
<dbReference type="InterPro" id="IPR011990">
    <property type="entry name" value="TPR-like_helical_dom_sf"/>
</dbReference>
<dbReference type="AlphaFoldDB" id="A0AAW2WVS5"/>
<reference evidence="5" key="2">
    <citation type="journal article" date="2024" name="Plant">
        <title>Genomic evolution and insights into agronomic trait innovations of Sesamum species.</title>
        <authorList>
            <person name="Miao H."/>
            <person name="Wang L."/>
            <person name="Qu L."/>
            <person name="Liu H."/>
            <person name="Sun Y."/>
            <person name="Le M."/>
            <person name="Wang Q."/>
            <person name="Wei S."/>
            <person name="Zheng Y."/>
            <person name="Lin W."/>
            <person name="Duan Y."/>
            <person name="Cao H."/>
            <person name="Xiong S."/>
            <person name="Wang X."/>
            <person name="Wei L."/>
            <person name="Li C."/>
            <person name="Ma Q."/>
            <person name="Ju M."/>
            <person name="Zhao R."/>
            <person name="Li G."/>
            <person name="Mu C."/>
            <person name="Tian Q."/>
            <person name="Mei H."/>
            <person name="Zhang T."/>
            <person name="Gao T."/>
            <person name="Zhang H."/>
        </authorList>
    </citation>
    <scope>NUCLEOTIDE SEQUENCE</scope>
    <source>
        <strain evidence="5">KEN1</strain>
    </source>
</reference>
<gene>
    <name evidence="5" type="ORF">Slati_2259800</name>
</gene>
<dbReference type="NCBIfam" id="TIGR00756">
    <property type="entry name" value="PPR"/>
    <property type="match status" value="3"/>
</dbReference>
<reference evidence="5" key="1">
    <citation type="submission" date="2020-06" db="EMBL/GenBank/DDBJ databases">
        <authorList>
            <person name="Li T."/>
            <person name="Hu X."/>
            <person name="Zhang T."/>
            <person name="Song X."/>
            <person name="Zhang H."/>
            <person name="Dai N."/>
            <person name="Sheng W."/>
            <person name="Hou X."/>
            <person name="Wei L."/>
        </authorList>
    </citation>
    <scope>NUCLEOTIDE SEQUENCE</scope>
    <source>
        <strain evidence="5">KEN1</strain>
        <tissue evidence="5">Leaf</tissue>
    </source>
</reference>
<evidence type="ECO:0000313" key="5">
    <source>
        <dbReference type="EMBL" id="KAL0445371.1"/>
    </source>
</evidence>
<dbReference type="GO" id="GO:0008270">
    <property type="term" value="F:zinc ion binding"/>
    <property type="evidence" value="ECO:0007669"/>
    <property type="project" value="InterPro"/>
</dbReference>
<feature type="domain" description="DYW" evidence="4">
    <location>
        <begin position="649"/>
        <end position="741"/>
    </location>
</feature>
<proteinExistence type="inferred from homology"/>
<evidence type="ECO:0000259" key="4">
    <source>
        <dbReference type="Pfam" id="PF14432"/>
    </source>
</evidence>